<accession>A0A4Q8QEU2</accession>
<dbReference type="OrthoDB" id="7865033at2"/>
<dbReference type="EMBL" id="SGIU01000001">
    <property type="protein sequence ID" value="TAI48985.1"/>
    <property type="molecule type" value="Genomic_DNA"/>
</dbReference>
<comment type="caution">
    <text evidence="2">The sequence shown here is derived from an EMBL/GenBank/DDBJ whole genome shotgun (WGS) entry which is preliminary data.</text>
</comment>
<gene>
    <name evidence="2" type="ORF">EW142_04095</name>
</gene>
<dbReference type="InterPro" id="IPR001387">
    <property type="entry name" value="Cro/C1-type_HTH"/>
</dbReference>
<evidence type="ECO:0000313" key="2">
    <source>
        <dbReference type="EMBL" id="TAI48985.1"/>
    </source>
</evidence>
<dbReference type="PROSITE" id="PS50943">
    <property type="entry name" value="HTH_CROC1"/>
    <property type="match status" value="1"/>
</dbReference>
<dbReference type="Gene3D" id="1.10.260.40">
    <property type="entry name" value="lambda repressor-like DNA-binding domains"/>
    <property type="match status" value="1"/>
</dbReference>
<organism evidence="2 3">
    <name type="scientific">Flagellimonas allohymeniacidonis</name>
    <dbReference type="NCBI Taxonomy" id="2517819"/>
    <lineage>
        <taxon>Bacteria</taxon>
        <taxon>Pseudomonadati</taxon>
        <taxon>Bacteroidota</taxon>
        <taxon>Flavobacteriia</taxon>
        <taxon>Flavobacteriales</taxon>
        <taxon>Flavobacteriaceae</taxon>
        <taxon>Flagellimonas</taxon>
    </lineage>
</organism>
<proteinExistence type="predicted"/>
<dbReference type="AlphaFoldDB" id="A0A4Q8QEU2"/>
<protein>
    <submittedName>
        <fullName evidence="2">XRE family transcriptional regulator</fullName>
    </submittedName>
</protein>
<dbReference type="SMART" id="SM00530">
    <property type="entry name" value="HTH_XRE"/>
    <property type="match status" value="1"/>
</dbReference>
<sequence length="104" mass="11610">MIKDAVKGILKAKGMTQSDLAKKLGISQETISRQIGGNPTLKTITDIANALDVDIRELFRPTKGGELLNGFVQYKDKVYVINNRKDLESLLEKLNTQTNYTKLD</sequence>
<reference evidence="2 3" key="1">
    <citation type="submission" date="2019-02" db="EMBL/GenBank/DDBJ databases">
        <title>Draft genome sequence of Muricauda sp. 176CP4-71.</title>
        <authorList>
            <person name="Park J.-S."/>
        </authorList>
    </citation>
    <scope>NUCLEOTIDE SEQUENCE [LARGE SCALE GENOMIC DNA]</scope>
    <source>
        <strain evidence="2 3">176CP4-71</strain>
    </source>
</reference>
<dbReference type="CDD" id="cd00093">
    <property type="entry name" value="HTH_XRE"/>
    <property type="match status" value="1"/>
</dbReference>
<dbReference type="RefSeq" id="WP_130610026.1">
    <property type="nucleotide sequence ID" value="NZ_SGIU01000001.1"/>
</dbReference>
<dbReference type="Proteomes" id="UP000291981">
    <property type="component" value="Unassembled WGS sequence"/>
</dbReference>
<evidence type="ECO:0000259" key="1">
    <source>
        <dbReference type="PROSITE" id="PS50943"/>
    </source>
</evidence>
<evidence type="ECO:0000313" key="3">
    <source>
        <dbReference type="Proteomes" id="UP000291981"/>
    </source>
</evidence>
<name>A0A4Q8QEU2_9FLAO</name>
<dbReference type="GO" id="GO:0003677">
    <property type="term" value="F:DNA binding"/>
    <property type="evidence" value="ECO:0007669"/>
    <property type="project" value="InterPro"/>
</dbReference>
<dbReference type="InterPro" id="IPR010982">
    <property type="entry name" value="Lambda_DNA-bd_dom_sf"/>
</dbReference>
<keyword evidence="3" id="KW-1185">Reference proteome</keyword>
<feature type="domain" description="HTH cro/C1-type" evidence="1">
    <location>
        <begin position="6"/>
        <end position="58"/>
    </location>
</feature>
<dbReference type="Pfam" id="PF01381">
    <property type="entry name" value="HTH_3"/>
    <property type="match status" value="1"/>
</dbReference>
<dbReference type="SUPFAM" id="SSF47413">
    <property type="entry name" value="lambda repressor-like DNA-binding domains"/>
    <property type="match status" value="1"/>
</dbReference>